<dbReference type="GO" id="GO:0004559">
    <property type="term" value="F:alpha-mannosidase activity"/>
    <property type="evidence" value="ECO:0007669"/>
    <property type="project" value="InterPro"/>
</dbReference>
<keyword evidence="7" id="KW-1185">Reference proteome</keyword>
<dbReference type="SMART" id="SM00872">
    <property type="entry name" value="Alpha-mann_mid"/>
    <property type="match status" value="1"/>
</dbReference>
<dbReference type="PANTHER" id="PTHR46017:SF1">
    <property type="entry name" value="ALPHA-MANNOSIDASE 2C1"/>
    <property type="match status" value="1"/>
</dbReference>
<dbReference type="Gene3D" id="3.20.110.10">
    <property type="entry name" value="Glycoside hydrolase 38, N terminal domain"/>
    <property type="match status" value="1"/>
</dbReference>
<comment type="caution">
    <text evidence="6">The sequence shown here is derived from an EMBL/GenBank/DDBJ whole genome shotgun (WGS) entry which is preliminary data.</text>
</comment>
<dbReference type="Pfam" id="PF17677">
    <property type="entry name" value="Glyco_hydro38C2"/>
    <property type="match status" value="1"/>
</dbReference>
<evidence type="ECO:0000313" key="6">
    <source>
        <dbReference type="EMBL" id="MRN56450.1"/>
    </source>
</evidence>
<dbReference type="Pfam" id="PF09261">
    <property type="entry name" value="Alpha-mann_mid"/>
    <property type="match status" value="1"/>
</dbReference>
<dbReference type="CDD" id="cd10789">
    <property type="entry name" value="GH38N_AMII_ER_cytosolic"/>
    <property type="match status" value="1"/>
</dbReference>
<name>A0A7X2HAJ7_9BACL</name>
<dbReference type="InterPro" id="IPR011682">
    <property type="entry name" value="Glyco_hydro_38_C"/>
</dbReference>
<dbReference type="SUPFAM" id="SSF88688">
    <property type="entry name" value="Families 57/38 glycoside transferase middle domain"/>
    <property type="match status" value="1"/>
</dbReference>
<dbReference type="AlphaFoldDB" id="A0A7X2HAJ7"/>
<dbReference type="Gene3D" id="1.20.1270.50">
    <property type="entry name" value="Glycoside hydrolase family 38, central domain"/>
    <property type="match status" value="1"/>
</dbReference>
<dbReference type="Gene3D" id="2.70.98.30">
    <property type="entry name" value="Golgi alpha-mannosidase II, domain 4"/>
    <property type="match status" value="1"/>
</dbReference>
<dbReference type="SUPFAM" id="SSF88713">
    <property type="entry name" value="Glycoside hydrolase/deacetylase"/>
    <property type="match status" value="1"/>
</dbReference>
<dbReference type="InterPro" id="IPR028995">
    <property type="entry name" value="Glyco_hydro_57/38_cen_sf"/>
</dbReference>
<evidence type="ECO:0000256" key="1">
    <source>
        <dbReference type="ARBA" id="ARBA00009792"/>
    </source>
</evidence>
<dbReference type="Pfam" id="PF01074">
    <property type="entry name" value="Glyco_hydro_38N"/>
    <property type="match status" value="1"/>
</dbReference>
<comment type="similarity">
    <text evidence="1">Belongs to the glycosyl hydrolase 38 family.</text>
</comment>
<dbReference type="GO" id="GO:0006013">
    <property type="term" value="P:mannose metabolic process"/>
    <property type="evidence" value="ECO:0007669"/>
    <property type="project" value="InterPro"/>
</dbReference>
<evidence type="ECO:0000256" key="2">
    <source>
        <dbReference type="ARBA" id="ARBA00022723"/>
    </source>
</evidence>
<keyword evidence="3" id="KW-0378">Hydrolase</keyword>
<sequence>MYSADVLPHNIGRRVTIPIGKRRPQYMKKLHLLSNAHLDPVWQWEWEEGAAAAVSTFRAAAEFCEEYEGYIFNHNEVILYQWIEEYEPALFKRIQRLVQEGKWRIMGGWYLQPDCNMISGESFVRQILLGKAYFREKFGVEPTTAINFDSFGHTRGLVQILQQAGYDSYIFMRPDEMEGLPAGVFQWEGYNGSKVMAHKIEGGYNTLMGKTRGKIEQWLTDHPDEETGLLLWGVGNHGGGPSRIDLTQIKELMQERQDMEIVHSTVEAYFAEIRTKELPSYAGDLNPRFVGCYTSMIRIKQKHRQLENELFLTEKMLSTAALHGLLVYPARDLHEALRDLLTAQFHDILPGSSVQNAEEASLRQIDHGLEILARLKARAFFALSTGQAKAALKEYPVLIYNPHPFAVQGIFECEFMLEDQNWNEGFSMPVVYQGEERLACQSEKERSNIPLDWRKRVAFTAELAPSSMNRFDCRIEMLPAKPLPLLTEQNGCFRFETAELLVVINAQTGLMDEYTVGGTSCLRPNAFAPLVLKDNEDPWRMDVTAFDEVEGRFTLMNAEESAVFSGVKHPLAAVRVIEDGEVRTVIEAVLKYGSSSICQVYKLPKQGTEIEIELRVYWNEKDKLLKLSIPTVLEQGDYMGQTAFGVNPLNREGQETVAQKWISVEDAAQHLAITCINNGIYGGDFHAGEVRLSLLRSAGYCAHPISDRPIMAQDRFLPRMDQGERSYTFWLNAGRLAERRTRVDREALIHNERPYALSFFPSGEGEQPGPCVILEDDSIQLSAFKKEEEDGGYILRLFEPTGNGGTTMVSLPALGIRHEVSLNGFEFKTFRVHSSSRALEEVPLCER</sequence>
<proteinExistence type="inferred from homology"/>
<evidence type="ECO:0000256" key="3">
    <source>
        <dbReference type="ARBA" id="ARBA00022801"/>
    </source>
</evidence>
<dbReference type="EMBL" id="WJXB01000014">
    <property type="protein sequence ID" value="MRN56450.1"/>
    <property type="molecule type" value="Genomic_DNA"/>
</dbReference>
<dbReference type="InterPro" id="IPR015341">
    <property type="entry name" value="Glyco_hydro_38_cen"/>
</dbReference>
<dbReference type="InterPro" id="IPR000602">
    <property type="entry name" value="Glyco_hydro_38_N"/>
</dbReference>
<dbReference type="GO" id="GO:0030246">
    <property type="term" value="F:carbohydrate binding"/>
    <property type="evidence" value="ECO:0007669"/>
    <property type="project" value="InterPro"/>
</dbReference>
<evidence type="ECO:0000259" key="5">
    <source>
        <dbReference type="SMART" id="SM00872"/>
    </source>
</evidence>
<keyword evidence="4" id="KW-0326">Glycosidase</keyword>
<evidence type="ECO:0000313" key="7">
    <source>
        <dbReference type="Proteomes" id="UP000463051"/>
    </source>
</evidence>
<keyword evidence="2" id="KW-0479">Metal-binding</keyword>
<dbReference type="InterPro" id="IPR041147">
    <property type="entry name" value="GH38_C"/>
</dbReference>
<dbReference type="PANTHER" id="PTHR46017">
    <property type="entry name" value="ALPHA-MANNOSIDASE 2C1"/>
    <property type="match status" value="1"/>
</dbReference>
<dbReference type="InterPro" id="IPR027291">
    <property type="entry name" value="Glyco_hydro_38_N_sf"/>
</dbReference>
<dbReference type="SUPFAM" id="SSF74650">
    <property type="entry name" value="Galactose mutarotase-like"/>
    <property type="match status" value="1"/>
</dbReference>
<dbReference type="InterPro" id="IPR011013">
    <property type="entry name" value="Gal_mutarotase_sf_dom"/>
</dbReference>
<dbReference type="InterPro" id="IPR011330">
    <property type="entry name" value="Glyco_hydro/deAcase_b/a-brl"/>
</dbReference>
<dbReference type="Pfam" id="PF07748">
    <property type="entry name" value="Glyco_hydro_38C"/>
    <property type="match status" value="1"/>
</dbReference>
<dbReference type="GO" id="GO:0046872">
    <property type="term" value="F:metal ion binding"/>
    <property type="evidence" value="ECO:0007669"/>
    <property type="project" value="UniProtKB-KW"/>
</dbReference>
<evidence type="ECO:0000256" key="4">
    <source>
        <dbReference type="ARBA" id="ARBA00023295"/>
    </source>
</evidence>
<organism evidence="6 7">
    <name type="scientific">Paenibacillus monticola</name>
    <dbReference type="NCBI Taxonomy" id="2666075"/>
    <lineage>
        <taxon>Bacteria</taxon>
        <taxon>Bacillati</taxon>
        <taxon>Bacillota</taxon>
        <taxon>Bacilli</taxon>
        <taxon>Bacillales</taxon>
        <taxon>Paenibacillaceae</taxon>
        <taxon>Paenibacillus</taxon>
    </lineage>
</organism>
<dbReference type="Proteomes" id="UP000463051">
    <property type="component" value="Unassembled WGS sequence"/>
</dbReference>
<gene>
    <name evidence="6" type="ORF">GJB61_26165</name>
</gene>
<accession>A0A7X2HAJ7</accession>
<reference evidence="6 7" key="1">
    <citation type="submission" date="2019-11" db="EMBL/GenBank/DDBJ databases">
        <title>Paenibacillus monticola sp. nov., a novel PGPR strain isolated from mountain sample in China.</title>
        <authorList>
            <person name="Zhao Q."/>
            <person name="Li H.-P."/>
            <person name="Zhang J.-L."/>
        </authorList>
    </citation>
    <scope>NUCLEOTIDE SEQUENCE [LARGE SCALE GENOMIC DNA]</scope>
    <source>
        <strain evidence="6 7">LC-T2</strain>
    </source>
</reference>
<protein>
    <submittedName>
        <fullName evidence="6">Alpha-mannosidase</fullName>
    </submittedName>
</protein>
<feature type="domain" description="Glycoside hydrolase family 38 central" evidence="5">
    <location>
        <begin position="290"/>
        <end position="365"/>
    </location>
</feature>
<dbReference type="GO" id="GO:0009313">
    <property type="term" value="P:oligosaccharide catabolic process"/>
    <property type="evidence" value="ECO:0007669"/>
    <property type="project" value="TreeGrafter"/>
</dbReference>
<dbReference type="InterPro" id="IPR037094">
    <property type="entry name" value="Glyco_hydro_38_cen_sf"/>
</dbReference>